<dbReference type="eggNOG" id="KOG0262">
    <property type="taxonomic scope" value="Eukaryota"/>
</dbReference>
<evidence type="ECO:0000256" key="5">
    <source>
        <dbReference type="ARBA" id="ARBA00022695"/>
    </source>
</evidence>
<keyword evidence="3 9" id="KW-0240">DNA-directed RNA polymerase</keyword>
<dbReference type="PANTHER" id="PTHR19376:SF11">
    <property type="entry name" value="DNA-DIRECTED RNA POLYMERASE I SUBUNIT RPA1"/>
    <property type="match status" value="1"/>
</dbReference>
<dbReference type="SUPFAM" id="SSF64484">
    <property type="entry name" value="beta and beta-prime subunits of DNA dependent RNA-polymerase"/>
    <property type="match status" value="1"/>
</dbReference>
<evidence type="ECO:0000313" key="9">
    <source>
        <dbReference type="EMBL" id="EAN87332.1"/>
    </source>
</evidence>
<dbReference type="GO" id="GO:0003899">
    <property type="term" value="F:DNA-directed RNA polymerase activity"/>
    <property type="evidence" value="ECO:0007669"/>
    <property type="project" value="UniProtKB-EC"/>
</dbReference>
<dbReference type="InterPro" id="IPR007081">
    <property type="entry name" value="RNA_pol_Rpb1_5"/>
</dbReference>
<comment type="caution">
    <text evidence="9">The sequence shown here is derived from an EMBL/GenBank/DDBJ whole genome shotgun (WGS) entry which is preliminary data.</text>
</comment>
<dbReference type="GO" id="GO:0003677">
    <property type="term" value="F:DNA binding"/>
    <property type="evidence" value="ECO:0007669"/>
    <property type="project" value="InterPro"/>
</dbReference>
<keyword evidence="7" id="KW-0732">Signal</keyword>
<sequence length="159" mass="17820">QGANATMRHVLSFLSLFTLGTRAIKLRQARSTDIRDMANWFGVESAYRTLYDELSKLFKRYSVDHRHLTLIADAATHRGTWENFNFTGVISQSASPLFQMTFASSKRWLHTAVSRGLSDELQSISSAIMVGERPKVGTACVKLAPDAAVLRDVLEHTFE</sequence>
<dbReference type="InterPro" id="IPR045867">
    <property type="entry name" value="DNA-dir_RpoC_beta_prime"/>
</dbReference>
<feature type="signal peptide" evidence="7">
    <location>
        <begin position="1"/>
        <end position="23"/>
    </location>
</feature>
<dbReference type="STRING" id="353153.Q4D483"/>
<gene>
    <name evidence="9" type="ORF">Tc00.1047053506949.10</name>
</gene>
<dbReference type="KEGG" id="tcr:506949.10"/>
<reference evidence="9 10" key="1">
    <citation type="journal article" date="2005" name="Science">
        <title>The genome sequence of Trypanosoma cruzi, etiologic agent of Chagas disease.</title>
        <authorList>
            <person name="El-Sayed N.M."/>
            <person name="Myler P.J."/>
            <person name="Bartholomeu D.C."/>
            <person name="Nilsson D."/>
            <person name="Aggarwal G."/>
            <person name="Tran A.N."/>
            <person name="Ghedin E."/>
            <person name="Worthey E.A."/>
            <person name="Delcher A.L."/>
            <person name="Blandin G."/>
            <person name="Westenberger S.J."/>
            <person name="Caler E."/>
            <person name="Cerqueira G.C."/>
            <person name="Branche C."/>
            <person name="Haas B."/>
            <person name="Anupama A."/>
            <person name="Arner E."/>
            <person name="Aslund L."/>
            <person name="Attipoe P."/>
            <person name="Bontempi E."/>
            <person name="Bringaud F."/>
            <person name="Burton P."/>
            <person name="Cadag E."/>
            <person name="Campbell D.A."/>
            <person name="Carrington M."/>
            <person name="Crabtree J."/>
            <person name="Darban H."/>
            <person name="da Silveira J.F."/>
            <person name="de Jong P."/>
            <person name="Edwards K."/>
            <person name="Englund P.T."/>
            <person name="Fazelina G."/>
            <person name="Feldblyum T."/>
            <person name="Ferella M."/>
            <person name="Frasch A.C."/>
            <person name="Gull K."/>
            <person name="Horn D."/>
            <person name="Hou L."/>
            <person name="Huang Y."/>
            <person name="Kindlund E."/>
            <person name="Klingbeil M."/>
            <person name="Kluge S."/>
            <person name="Koo H."/>
            <person name="Lacerda D."/>
            <person name="Levin M.J."/>
            <person name="Lorenzi H."/>
            <person name="Louie T."/>
            <person name="Machado C.R."/>
            <person name="McCulloch R."/>
            <person name="McKenna A."/>
            <person name="Mizuno Y."/>
            <person name="Mottram J.C."/>
            <person name="Nelson S."/>
            <person name="Ochaya S."/>
            <person name="Osoegawa K."/>
            <person name="Pai G."/>
            <person name="Parsons M."/>
            <person name="Pentony M."/>
            <person name="Pettersson U."/>
            <person name="Pop M."/>
            <person name="Ramirez J.L."/>
            <person name="Rinta J."/>
            <person name="Robertson L."/>
            <person name="Salzberg S.L."/>
            <person name="Sanchez D.O."/>
            <person name="Seyler A."/>
            <person name="Sharma R."/>
            <person name="Shetty J."/>
            <person name="Simpson A.J."/>
            <person name="Sisk E."/>
            <person name="Tammi M.T."/>
            <person name="Tarleton R."/>
            <person name="Teixeira S."/>
            <person name="Van Aken S."/>
            <person name="Vogt C."/>
            <person name="Ward P.N."/>
            <person name="Wickstead B."/>
            <person name="Wortman J."/>
            <person name="White O."/>
            <person name="Fraser C.M."/>
            <person name="Stuart K.D."/>
            <person name="Andersson B."/>
        </authorList>
    </citation>
    <scope>NUCLEOTIDE SEQUENCE [LARGE SCALE GENOMIC DNA]</scope>
    <source>
        <strain evidence="9 10">CL Brener</strain>
    </source>
</reference>
<dbReference type="PANTHER" id="PTHR19376">
    <property type="entry name" value="DNA-DIRECTED RNA POLYMERASE"/>
    <property type="match status" value="1"/>
</dbReference>
<dbReference type="EMBL" id="AAHK01001051">
    <property type="protein sequence ID" value="EAN87332.1"/>
    <property type="molecule type" value="Genomic_DNA"/>
</dbReference>
<evidence type="ECO:0000313" key="10">
    <source>
        <dbReference type="Proteomes" id="UP000002296"/>
    </source>
</evidence>
<dbReference type="AlphaFoldDB" id="Q4D483"/>
<organism evidence="9 10">
    <name type="scientific">Trypanosoma cruzi (strain CL Brener)</name>
    <dbReference type="NCBI Taxonomy" id="353153"/>
    <lineage>
        <taxon>Eukaryota</taxon>
        <taxon>Discoba</taxon>
        <taxon>Euglenozoa</taxon>
        <taxon>Kinetoplastea</taxon>
        <taxon>Metakinetoplastina</taxon>
        <taxon>Trypanosomatida</taxon>
        <taxon>Trypanosomatidae</taxon>
        <taxon>Trypanosoma</taxon>
        <taxon>Schizotrypanum</taxon>
    </lineage>
</organism>
<feature type="chain" id="PRO_5004236606" description="DNA-directed RNA polymerase" evidence="7">
    <location>
        <begin position="24"/>
        <end position="159"/>
    </location>
</feature>
<dbReference type="SMR" id="Q4D483"/>
<evidence type="ECO:0000259" key="8">
    <source>
        <dbReference type="Pfam" id="PF04998"/>
    </source>
</evidence>
<dbReference type="InParanoid" id="Q4D483"/>
<dbReference type="Proteomes" id="UP000002296">
    <property type="component" value="Unassembled WGS sequence"/>
</dbReference>
<evidence type="ECO:0000256" key="3">
    <source>
        <dbReference type="ARBA" id="ARBA00022478"/>
    </source>
</evidence>
<evidence type="ECO:0000256" key="4">
    <source>
        <dbReference type="ARBA" id="ARBA00022679"/>
    </source>
</evidence>
<dbReference type="PaxDb" id="353153-Q4D483"/>
<protein>
    <recommendedName>
        <fullName evidence="2">DNA-directed RNA polymerase</fullName>
        <ecNumber evidence="2">2.7.7.6</ecNumber>
    </recommendedName>
</protein>
<dbReference type="OMA" id="MSIDICH"/>
<evidence type="ECO:0000256" key="2">
    <source>
        <dbReference type="ARBA" id="ARBA00012418"/>
    </source>
</evidence>
<dbReference type="RefSeq" id="XP_809183.1">
    <property type="nucleotide sequence ID" value="XM_804090.1"/>
</dbReference>
<dbReference type="GeneID" id="3539758"/>
<dbReference type="Pfam" id="PF04998">
    <property type="entry name" value="RNA_pol_Rpb1_5"/>
    <property type="match status" value="1"/>
</dbReference>
<keyword evidence="6" id="KW-0804">Transcription</keyword>
<dbReference type="GO" id="GO:0006351">
    <property type="term" value="P:DNA-templated transcription"/>
    <property type="evidence" value="ECO:0007669"/>
    <property type="project" value="InterPro"/>
</dbReference>
<feature type="domain" description="RNA polymerase Rpb1" evidence="8">
    <location>
        <begin position="21"/>
        <end position="94"/>
    </location>
</feature>
<evidence type="ECO:0000256" key="7">
    <source>
        <dbReference type="SAM" id="SignalP"/>
    </source>
</evidence>
<accession>Q4D483</accession>
<name>Q4D483_TRYCC</name>
<comment type="similarity">
    <text evidence="1">Belongs to the RNA polymerase beta' chain family.</text>
</comment>
<evidence type="ECO:0000256" key="1">
    <source>
        <dbReference type="ARBA" id="ARBA00006460"/>
    </source>
</evidence>
<proteinExistence type="inferred from homology"/>
<dbReference type="GO" id="GO:0005736">
    <property type="term" value="C:RNA polymerase I complex"/>
    <property type="evidence" value="ECO:0007669"/>
    <property type="project" value="TreeGrafter"/>
</dbReference>
<keyword evidence="10" id="KW-1185">Reference proteome</keyword>
<keyword evidence="5" id="KW-0548">Nucleotidyltransferase</keyword>
<keyword evidence="4" id="KW-0808">Transferase</keyword>
<feature type="non-terminal residue" evidence="9">
    <location>
        <position position="1"/>
    </location>
</feature>
<dbReference type="EC" id="2.7.7.6" evidence="2"/>
<evidence type="ECO:0000256" key="6">
    <source>
        <dbReference type="ARBA" id="ARBA00023163"/>
    </source>
</evidence>